<dbReference type="Proteomes" id="UP000324800">
    <property type="component" value="Unassembled WGS sequence"/>
</dbReference>
<proteinExistence type="predicted"/>
<dbReference type="AlphaFoldDB" id="A0A5J4VUL4"/>
<dbReference type="PROSITE" id="PS50011">
    <property type="entry name" value="PROTEIN_KINASE_DOM"/>
    <property type="match status" value="1"/>
</dbReference>
<dbReference type="Gene3D" id="1.10.510.10">
    <property type="entry name" value="Transferase(Phosphotransferase) domain 1"/>
    <property type="match status" value="1"/>
</dbReference>
<protein>
    <recommendedName>
        <fullName evidence="2">Protein kinase domain-containing protein</fullName>
    </recommendedName>
</protein>
<dbReference type="InterPro" id="IPR016024">
    <property type="entry name" value="ARM-type_fold"/>
</dbReference>
<evidence type="ECO:0000313" key="3">
    <source>
        <dbReference type="EMBL" id="KAA6386043.1"/>
    </source>
</evidence>
<evidence type="ECO:0000259" key="2">
    <source>
        <dbReference type="PROSITE" id="PS50011"/>
    </source>
</evidence>
<comment type="caution">
    <text evidence="3">The sequence shown here is derived from an EMBL/GenBank/DDBJ whole genome shotgun (WGS) entry which is preliminary data.</text>
</comment>
<dbReference type="InterPro" id="IPR011989">
    <property type="entry name" value="ARM-like"/>
</dbReference>
<reference evidence="3 4" key="1">
    <citation type="submission" date="2019-03" db="EMBL/GenBank/DDBJ databases">
        <title>Single cell metagenomics reveals metabolic interactions within the superorganism composed of flagellate Streblomastix strix and complex community of Bacteroidetes bacteria on its surface.</title>
        <authorList>
            <person name="Treitli S.C."/>
            <person name="Kolisko M."/>
            <person name="Husnik F."/>
            <person name="Keeling P."/>
            <person name="Hampl V."/>
        </authorList>
    </citation>
    <scope>NUCLEOTIDE SEQUENCE [LARGE SCALE GENOMIC DNA]</scope>
    <source>
        <strain evidence="3">ST1C</strain>
    </source>
</reference>
<dbReference type="Gene3D" id="1.25.10.10">
    <property type="entry name" value="Leucine-rich Repeat Variant"/>
    <property type="match status" value="1"/>
</dbReference>
<dbReference type="SUPFAM" id="SSF51126">
    <property type="entry name" value="Pectin lyase-like"/>
    <property type="match status" value="1"/>
</dbReference>
<dbReference type="SUPFAM" id="SSF48371">
    <property type="entry name" value="ARM repeat"/>
    <property type="match status" value="1"/>
</dbReference>
<organism evidence="3 4">
    <name type="scientific">Streblomastix strix</name>
    <dbReference type="NCBI Taxonomy" id="222440"/>
    <lineage>
        <taxon>Eukaryota</taxon>
        <taxon>Metamonada</taxon>
        <taxon>Preaxostyla</taxon>
        <taxon>Oxymonadida</taxon>
        <taxon>Streblomastigidae</taxon>
        <taxon>Streblomastix</taxon>
    </lineage>
</organism>
<keyword evidence="1" id="KW-0812">Transmembrane</keyword>
<feature type="transmembrane region" description="Helical" evidence="1">
    <location>
        <begin position="848"/>
        <end position="874"/>
    </location>
</feature>
<accession>A0A5J4VUL4</accession>
<keyword evidence="1" id="KW-0472">Membrane</keyword>
<evidence type="ECO:0000313" key="4">
    <source>
        <dbReference type="Proteomes" id="UP000324800"/>
    </source>
</evidence>
<dbReference type="InterPro" id="IPR011009">
    <property type="entry name" value="Kinase-like_dom_sf"/>
</dbReference>
<dbReference type="PANTHER" id="PTHR44167">
    <property type="entry name" value="OVARIAN-SPECIFIC SERINE/THREONINE-PROTEIN KINASE LOK-RELATED"/>
    <property type="match status" value="1"/>
</dbReference>
<dbReference type="SUPFAM" id="SSF56112">
    <property type="entry name" value="Protein kinase-like (PK-like)"/>
    <property type="match status" value="1"/>
</dbReference>
<gene>
    <name evidence="3" type="ORF">EZS28_018429</name>
</gene>
<feature type="domain" description="Protein kinase" evidence="2">
    <location>
        <begin position="1"/>
        <end position="121"/>
    </location>
</feature>
<dbReference type="Pfam" id="PF00069">
    <property type="entry name" value="Pkinase"/>
    <property type="match status" value="1"/>
</dbReference>
<dbReference type="SMART" id="SM00220">
    <property type="entry name" value="S_TKc"/>
    <property type="match status" value="1"/>
</dbReference>
<evidence type="ECO:0000256" key="1">
    <source>
        <dbReference type="SAM" id="Phobius"/>
    </source>
</evidence>
<dbReference type="InterPro" id="IPR000719">
    <property type="entry name" value="Prot_kinase_dom"/>
</dbReference>
<sequence length="898" mass="101758">RVYVKIADFGLAKSEDQNSERFYIAGTLPYWAPELFQRQIKSTQKVDIFAVGITFYRLITHKYPVDGKQIDVQRQMMSRLKNIERPSEITDNLLWDLLSKLLEFDPDKRITAPQALQHPYFTSPEANADISPEYFHSHDLEPNRKVQASLSYTASEQQLQVENDLIELKMTLDEIKEKLLIFEMLSLQFRDIISINLYWRLSESNENRQYAINSGIIDDLIYQLNTIPVEQIYLILCDPLVILLRKCDKQQKQIIIQKGALKWILRTLNTENEDVIDCGLYNIHKIIGAYLLNEEEGQPNILREELEKDGTFNRIIKVFFNNSYSFHHIKFNAAIAIACTFKAAPIPNEFGPQIINNLKGHIQRKISHFYRYSLTGLAFLAECQQNHMYILSELYLEDINNIFYQKWTEQYYPYIFTFLTKLFKFGMIVALLLAITHISSLSSEFILQEYSQKLSNDLCKLTVSLSGAGQYKTIADALSYPCTDIEGYEVTLIDAQHVEHLEVNQNSTIVIKSGNSTQTIWQLESFFDQTLNLIQGNLTLQNIEFHYNTIDDPKPTIVPNSYIIYAGRQGYSTSLFVNQCTFQSVSGDNGDAMIHIVTIDSSVVEINNCVFSGLSTYQPSSISMVFADNCSSVKLINSKFVDAFIISTQSAVELQTKAENASVVVENCEFHNLISNGYPLLAALKVRGDIKFKATITKNKFTSCSATDSYSGALYLVDSSNGDISSEFTVTYNTFDGNSGNNTGSIFLNSLNSNSLYNFSNNSFSHSKNNRSDSIGQDAYLLFNDFPDNWTVNATSEMIINWFSGSSTDAGNKSVYFEAFRDEKIYMSGNVSLSLAPSKKGKLSKAQMIWIIVGSVALIAVISVTVVIVVVVLCKKRKYSKPEQLKESLLAGEKQNSE</sequence>
<name>A0A5J4VUL4_9EUKA</name>
<feature type="non-terminal residue" evidence="3">
    <location>
        <position position="1"/>
    </location>
</feature>
<dbReference type="InterPro" id="IPR011050">
    <property type="entry name" value="Pectin_lyase_fold/virulence"/>
</dbReference>
<dbReference type="PANTHER" id="PTHR44167:SF24">
    <property type="entry name" value="SERINE_THREONINE-PROTEIN KINASE CHK2"/>
    <property type="match status" value="1"/>
</dbReference>
<dbReference type="EMBL" id="SNRW01004986">
    <property type="protein sequence ID" value="KAA6386043.1"/>
    <property type="molecule type" value="Genomic_DNA"/>
</dbReference>
<dbReference type="GO" id="GO:0005524">
    <property type="term" value="F:ATP binding"/>
    <property type="evidence" value="ECO:0007669"/>
    <property type="project" value="InterPro"/>
</dbReference>
<keyword evidence="1" id="KW-1133">Transmembrane helix</keyword>
<dbReference type="GO" id="GO:0004672">
    <property type="term" value="F:protein kinase activity"/>
    <property type="evidence" value="ECO:0007669"/>
    <property type="project" value="InterPro"/>
</dbReference>